<dbReference type="RefSeq" id="WP_070010297.1">
    <property type="nucleotide sequence ID" value="NZ_LJGS01000038.1"/>
</dbReference>
<evidence type="ECO:0000256" key="3">
    <source>
        <dbReference type="ARBA" id="ARBA00022833"/>
    </source>
</evidence>
<dbReference type="AlphaFoldDB" id="A0A1E7JSV3"/>
<reference evidence="7 8" key="1">
    <citation type="journal article" date="2016" name="Front. Microbiol.">
        <title>Comparative Genomics Analysis of Streptomyces Species Reveals Their Adaptation to the Marine Environment and Their Diversity at the Genomic Level.</title>
        <authorList>
            <person name="Tian X."/>
            <person name="Zhang Z."/>
            <person name="Yang T."/>
            <person name="Chen M."/>
            <person name="Li J."/>
            <person name="Chen F."/>
            <person name="Yang J."/>
            <person name="Li W."/>
            <person name="Zhang B."/>
            <person name="Zhang Z."/>
            <person name="Wu J."/>
            <person name="Zhang C."/>
            <person name="Long L."/>
            <person name="Xiao J."/>
        </authorList>
    </citation>
    <scope>NUCLEOTIDE SEQUENCE [LARGE SCALE GENOMIC DNA]</scope>
    <source>
        <strain evidence="7 8">SCSIO 10390</strain>
    </source>
</reference>
<accession>A0A1E7JSV3</accession>
<sequence>MEERAGIPEAQRRAAADRIDAARADSERLIGSLTRLWDDVVEASAMTNIDDEHDPEGSTVAFERAQLRDALKQARADLDDLDRAAERVRTGDYWVCERCGGPVPAERLDARPTARTCVACAEKTKG</sequence>
<feature type="domain" description="Zinc finger DksA/TraR C4-type" evidence="6">
    <location>
        <begin position="92"/>
        <end position="123"/>
    </location>
</feature>
<evidence type="ECO:0000313" key="8">
    <source>
        <dbReference type="Proteomes" id="UP000176087"/>
    </source>
</evidence>
<dbReference type="STRING" id="933944.AN215_05935"/>
<keyword evidence="8" id="KW-1185">Reference proteome</keyword>
<dbReference type="SUPFAM" id="SSF57716">
    <property type="entry name" value="Glucocorticoid receptor-like (DNA-binding domain)"/>
    <property type="match status" value="1"/>
</dbReference>
<evidence type="ECO:0000256" key="1">
    <source>
        <dbReference type="ARBA" id="ARBA00022723"/>
    </source>
</evidence>
<evidence type="ECO:0000259" key="6">
    <source>
        <dbReference type="Pfam" id="PF01258"/>
    </source>
</evidence>
<dbReference type="EMBL" id="LJGT01000037">
    <property type="protein sequence ID" value="OEU91985.1"/>
    <property type="molecule type" value="Genomic_DNA"/>
</dbReference>
<dbReference type="OrthoDB" id="1121111at2"/>
<feature type="coiled-coil region" evidence="5">
    <location>
        <begin position="64"/>
        <end position="91"/>
    </location>
</feature>
<keyword evidence="1" id="KW-0479">Metal-binding</keyword>
<dbReference type="PROSITE" id="PS51128">
    <property type="entry name" value="ZF_DKSA_2"/>
    <property type="match status" value="1"/>
</dbReference>
<keyword evidence="5" id="KW-0175">Coiled coil</keyword>
<comment type="caution">
    <text evidence="7">The sequence shown here is derived from an EMBL/GenBank/DDBJ whole genome shotgun (WGS) entry which is preliminary data.</text>
</comment>
<organism evidence="7 8">
    <name type="scientific">Streptomyces abyssalis</name>
    <dbReference type="NCBI Taxonomy" id="933944"/>
    <lineage>
        <taxon>Bacteria</taxon>
        <taxon>Bacillati</taxon>
        <taxon>Actinomycetota</taxon>
        <taxon>Actinomycetes</taxon>
        <taxon>Kitasatosporales</taxon>
        <taxon>Streptomycetaceae</taxon>
        <taxon>Streptomyces</taxon>
    </lineage>
</organism>
<dbReference type="PANTHER" id="PTHR33823">
    <property type="entry name" value="RNA POLYMERASE-BINDING TRANSCRIPTION FACTOR DKSA-RELATED"/>
    <property type="match status" value="1"/>
</dbReference>
<dbReference type="Pfam" id="PF01258">
    <property type="entry name" value="zf-dskA_traR"/>
    <property type="match status" value="1"/>
</dbReference>
<keyword evidence="2" id="KW-0863">Zinc-finger</keyword>
<evidence type="ECO:0000313" key="7">
    <source>
        <dbReference type="EMBL" id="OEU91985.1"/>
    </source>
</evidence>
<name>A0A1E7JSV3_9ACTN</name>
<dbReference type="Proteomes" id="UP000176087">
    <property type="component" value="Unassembled WGS sequence"/>
</dbReference>
<protein>
    <recommendedName>
        <fullName evidence="6">Zinc finger DksA/TraR C4-type domain-containing protein</fullName>
    </recommendedName>
</protein>
<feature type="zinc finger region" description="dksA C4-type" evidence="4">
    <location>
        <begin position="96"/>
        <end position="120"/>
    </location>
</feature>
<dbReference type="GO" id="GO:0008270">
    <property type="term" value="F:zinc ion binding"/>
    <property type="evidence" value="ECO:0007669"/>
    <property type="project" value="UniProtKB-KW"/>
</dbReference>
<proteinExistence type="predicted"/>
<dbReference type="Gene3D" id="1.20.120.910">
    <property type="entry name" value="DksA, coiled-coil domain"/>
    <property type="match status" value="1"/>
</dbReference>
<evidence type="ECO:0000256" key="4">
    <source>
        <dbReference type="PROSITE-ProRule" id="PRU00510"/>
    </source>
</evidence>
<dbReference type="PANTHER" id="PTHR33823:SF4">
    <property type="entry name" value="GENERAL STRESS PROTEIN 16O"/>
    <property type="match status" value="1"/>
</dbReference>
<keyword evidence="3" id="KW-0862">Zinc</keyword>
<gene>
    <name evidence="7" type="ORF">AN215_05935</name>
</gene>
<dbReference type="InterPro" id="IPR000962">
    <property type="entry name" value="Znf_DskA_TraR"/>
</dbReference>
<evidence type="ECO:0000256" key="5">
    <source>
        <dbReference type="SAM" id="Coils"/>
    </source>
</evidence>
<evidence type="ECO:0000256" key="2">
    <source>
        <dbReference type="ARBA" id="ARBA00022771"/>
    </source>
</evidence>